<keyword evidence="3" id="KW-1185">Reference proteome</keyword>
<name>A0A8H4QSG7_9AGAR</name>
<reference evidence="2 3" key="1">
    <citation type="submission" date="2019-12" db="EMBL/GenBank/DDBJ databases">
        <authorList>
            <person name="Floudas D."/>
            <person name="Bentzer J."/>
            <person name="Ahren D."/>
            <person name="Johansson T."/>
            <person name="Persson P."/>
            <person name="Tunlid A."/>
        </authorList>
    </citation>
    <scope>NUCLEOTIDE SEQUENCE [LARGE SCALE GENOMIC DNA]</scope>
    <source>
        <strain evidence="2 3">CBS 102.39</strain>
    </source>
</reference>
<gene>
    <name evidence="2" type="ORF">D9613_008946</name>
</gene>
<evidence type="ECO:0000256" key="1">
    <source>
        <dbReference type="SAM" id="MobiDB-lite"/>
    </source>
</evidence>
<dbReference type="AlphaFoldDB" id="A0A8H4QSG7"/>
<organism evidence="2 3">
    <name type="scientific">Agrocybe pediades</name>
    <dbReference type="NCBI Taxonomy" id="84607"/>
    <lineage>
        <taxon>Eukaryota</taxon>
        <taxon>Fungi</taxon>
        <taxon>Dikarya</taxon>
        <taxon>Basidiomycota</taxon>
        <taxon>Agaricomycotina</taxon>
        <taxon>Agaricomycetes</taxon>
        <taxon>Agaricomycetidae</taxon>
        <taxon>Agaricales</taxon>
        <taxon>Agaricineae</taxon>
        <taxon>Strophariaceae</taxon>
        <taxon>Agrocybe</taxon>
    </lineage>
</organism>
<evidence type="ECO:0000313" key="2">
    <source>
        <dbReference type="EMBL" id="KAF4616580.1"/>
    </source>
</evidence>
<feature type="region of interest" description="Disordered" evidence="1">
    <location>
        <begin position="102"/>
        <end position="139"/>
    </location>
</feature>
<dbReference type="EMBL" id="JAACJL010000031">
    <property type="protein sequence ID" value="KAF4616580.1"/>
    <property type="molecule type" value="Genomic_DNA"/>
</dbReference>
<feature type="compositionally biased region" description="Low complexity" evidence="1">
    <location>
        <begin position="111"/>
        <end position="139"/>
    </location>
</feature>
<proteinExistence type="predicted"/>
<comment type="caution">
    <text evidence="2">The sequence shown here is derived from an EMBL/GenBank/DDBJ whole genome shotgun (WGS) entry which is preliminary data.</text>
</comment>
<evidence type="ECO:0000313" key="3">
    <source>
        <dbReference type="Proteomes" id="UP000521872"/>
    </source>
</evidence>
<protein>
    <submittedName>
        <fullName evidence="2">Uncharacterized protein</fullName>
    </submittedName>
</protein>
<accession>A0A8H4QSG7</accession>
<dbReference type="Proteomes" id="UP000521872">
    <property type="component" value="Unassembled WGS sequence"/>
</dbReference>
<sequence>MFPAPGYPPPASQTVPLTVFFLGQTFILDKSAYAQIRQGKFAMQKLALAVDLAPSARMGDVVPMMRSLAVRAGIPAACLIQLGRPGIFCCNDSPSGCCIEEGEEPPPPPTTKQVTRTATKTSTSRIAQTATETTVSESVSESASISATAVEETATASFSLAPPPTPTDGRIAKAQISFNYEDILQPRAKSKEQDVAVRKAAVDSASKNSEIETVRASFLHITQARARKTGKRRAEKFPVRQDNRATSSAEGGLGAIANCIIALGNSIQGGFIRSLLSSAGIGDGDHYLLQLTNLNCQDFLPTSGRRDLDRRQQVPPTSGLTSQMQELDVTTFGALGANDAFDHGLYYIGDLTSGHSYFNASMTGAALDFTLPSDTTGVTLMLDSVLDFNVSGSMTKISGGSSGARQQASAQIWFMVLIGALGLVSNTLV</sequence>